<accession>A0A0W0FW74</accession>
<comment type="caution">
    <text evidence="1">The sequence shown here is derived from an EMBL/GenBank/DDBJ whole genome shotgun (WGS) entry which is preliminary data.</text>
</comment>
<sequence length="24" mass="2893">MSGRLDLPQFREHFSLLINRSKTF</sequence>
<name>A0A0W0FW74_MONRR</name>
<dbReference type="AlphaFoldDB" id="A0A0W0FW74"/>
<protein>
    <submittedName>
        <fullName evidence="1">Uncharacterized protein</fullName>
    </submittedName>
</protein>
<proteinExistence type="predicted"/>
<gene>
    <name evidence="1" type="ORF">WG66_6854</name>
</gene>
<dbReference type="EMBL" id="LATX01001569">
    <property type="protein sequence ID" value="KTB40572.1"/>
    <property type="molecule type" value="Genomic_DNA"/>
</dbReference>
<organism evidence="1 2">
    <name type="scientific">Moniliophthora roreri</name>
    <name type="common">Frosty pod rot fungus</name>
    <name type="synonym">Monilia roreri</name>
    <dbReference type="NCBI Taxonomy" id="221103"/>
    <lineage>
        <taxon>Eukaryota</taxon>
        <taxon>Fungi</taxon>
        <taxon>Dikarya</taxon>
        <taxon>Basidiomycota</taxon>
        <taxon>Agaricomycotina</taxon>
        <taxon>Agaricomycetes</taxon>
        <taxon>Agaricomycetidae</taxon>
        <taxon>Agaricales</taxon>
        <taxon>Marasmiineae</taxon>
        <taxon>Marasmiaceae</taxon>
        <taxon>Moniliophthora</taxon>
    </lineage>
</organism>
<dbReference type="Proteomes" id="UP000054988">
    <property type="component" value="Unassembled WGS sequence"/>
</dbReference>
<reference evidence="1 2" key="1">
    <citation type="submission" date="2015-12" db="EMBL/GenBank/DDBJ databases">
        <title>Draft genome sequence of Moniliophthora roreri, the causal agent of frosty pod rot of cacao.</title>
        <authorList>
            <person name="Aime M.C."/>
            <person name="Diaz-Valderrama J.R."/>
            <person name="Kijpornyongpan T."/>
            <person name="Phillips-Mora W."/>
        </authorList>
    </citation>
    <scope>NUCLEOTIDE SEQUENCE [LARGE SCALE GENOMIC DNA]</scope>
    <source>
        <strain evidence="1 2">MCA 2952</strain>
    </source>
</reference>
<evidence type="ECO:0000313" key="2">
    <source>
        <dbReference type="Proteomes" id="UP000054988"/>
    </source>
</evidence>
<evidence type="ECO:0000313" key="1">
    <source>
        <dbReference type="EMBL" id="KTB40572.1"/>
    </source>
</evidence>